<organism evidence="2 3">
    <name type="scientific">Potamilus streckersoni</name>
    <dbReference type="NCBI Taxonomy" id="2493646"/>
    <lineage>
        <taxon>Eukaryota</taxon>
        <taxon>Metazoa</taxon>
        <taxon>Spiralia</taxon>
        <taxon>Lophotrochozoa</taxon>
        <taxon>Mollusca</taxon>
        <taxon>Bivalvia</taxon>
        <taxon>Autobranchia</taxon>
        <taxon>Heteroconchia</taxon>
        <taxon>Palaeoheterodonta</taxon>
        <taxon>Unionida</taxon>
        <taxon>Unionoidea</taxon>
        <taxon>Unionidae</taxon>
        <taxon>Ambleminae</taxon>
        <taxon>Lampsilini</taxon>
        <taxon>Potamilus</taxon>
    </lineage>
</organism>
<sequence length="62" mass="7067">MTEGDHENDVDRPLKPSTSPRPLFKWPSGLRSSFLQTTEAKYMSSSTVRVDEWSTIISSTDY</sequence>
<comment type="caution">
    <text evidence="2">The sequence shown here is derived from an EMBL/GenBank/DDBJ whole genome shotgun (WGS) entry which is preliminary data.</text>
</comment>
<name>A0AAE0TL26_9BIVA</name>
<dbReference type="AlphaFoldDB" id="A0AAE0TL26"/>
<feature type="region of interest" description="Disordered" evidence="1">
    <location>
        <begin position="1"/>
        <end position="24"/>
    </location>
</feature>
<reference evidence="2" key="2">
    <citation type="journal article" date="2021" name="Genome Biol. Evol.">
        <title>Developing a high-quality reference genome for a parasitic bivalve with doubly uniparental inheritance (Bivalvia: Unionida).</title>
        <authorList>
            <person name="Smith C.H."/>
        </authorList>
    </citation>
    <scope>NUCLEOTIDE SEQUENCE</scope>
    <source>
        <strain evidence="2">CHS0354</strain>
        <tissue evidence="2">Mantle</tissue>
    </source>
</reference>
<evidence type="ECO:0000313" key="2">
    <source>
        <dbReference type="EMBL" id="KAK3611929.1"/>
    </source>
</evidence>
<proteinExistence type="predicted"/>
<dbReference type="EMBL" id="JAEAOA010000858">
    <property type="protein sequence ID" value="KAK3611929.1"/>
    <property type="molecule type" value="Genomic_DNA"/>
</dbReference>
<reference evidence="2" key="3">
    <citation type="submission" date="2023-05" db="EMBL/GenBank/DDBJ databases">
        <authorList>
            <person name="Smith C.H."/>
        </authorList>
    </citation>
    <scope>NUCLEOTIDE SEQUENCE</scope>
    <source>
        <strain evidence="2">CHS0354</strain>
        <tissue evidence="2">Mantle</tissue>
    </source>
</reference>
<reference evidence="2" key="1">
    <citation type="journal article" date="2021" name="Genome Biol. Evol.">
        <title>A High-Quality Reference Genome for a Parasitic Bivalve with Doubly Uniparental Inheritance (Bivalvia: Unionida).</title>
        <authorList>
            <person name="Smith C.H."/>
        </authorList>
    </citation>
    <scope>NUCLEOTIDE SEQUENCE</scope>
    <source>
        <strain evidence="2">CHS0354</strain>
    </source>
</reference>
<dbReference type="Proteomes" id="UP001195483">
    <property type="component" value="Unassembled WGS sequence"/>
</dbReference>
<accession>A0AAE0TL26</accession>
<gene>
    <name evidence="2" type="ORF">CHS0354_014006</name>
</gene>
<keyword evidence="3" id="KW-1185">Reference proteome</keyword>
<evidence type="ECO:0000313" key="3">
    <source>
        <dbReference type="Proteomes" id="UP001195483"/>
    </source>
</evidence>
<evidence type="ECO:0000256" key="1">
    <source>
        <dbReference type="SAM" id="MobiDB-lite"/>
    </source>
</evidence>
<protein>
    <submittedName>
        <fullName evidence="2">Uncharacterized protein</fullName>
    </submittedName>
</protein>
<feature type="compositionally biased region" description="Basic and acidic residues" evidence="1">
    <location>
        <begin position="1"/>
        <end position="14"/>
    </location>
</feature>